<evidence type="ECO:0000313" key="1">
    <source>
        <dbReference type="EMBL" id="GLS24698.1"/>
    </source>
</evidence>
<evidence type="ECO:0008006" key="3">
    <source>
        <dbReference type="Google" id="ProtNLM"/>
    </source>
</evidence>
<dbReference type="EMBL" id="BSPD01000017">
    <property type="protein sequence ID" value="GLS24698.1"/>
    <property type="molecule type" value="Genomic_DNA"/>
</dbReference>
<dbReference type="Pfam" id="PF07394">
    <property type="entry name" value="DUF1501"/>
    <property type="match status" value="1"/>
</dbReference>
<reference evidence="1 2" key="1">
    <citation type="journal article" date="2014" name="Int. J. Syst. Evol. Microbiol.">
        <title>Complete genome sequence of Corynebacterium casei LMG S-19264T (=DSM 44701T), isolated from a smear-ripened cheese.</title>
        <authorList>
            <consortium name="US DOE Joint Genome Institute (JGI-PGF)"/>
            <person name="Walter F."/>
            <person name="Albersmeier A."/>
            <person name="Kalinowski J."/>
            <person name="Ruckert C."/>
        </authorList>
    </citation>
    <scope>NUCLEOTIDE SEQUENCE [LARGE SCALE GENOMIC DNA]</scope>
    <source>
        <strain evidence="1 2">NBRC 110095</strain>
    </source>
</reference>
<organism evidence="1 2">
    <name type="scientific">Marinibactrum halimedae</name>
    <dbReference type="NCBI Taxonomy" id="1444977"/>
    <lineage>
        <taxon>Bacteria</taxon>
        <taxon>Pseudomonadati</taxon>
        <taxon>Pseudomonadota</taxon>
        <taxon>Gammaproteobacteria</taxon>
        <taxon>Cellvibrionales</taxon>
        <taxon>Cellvibrionaceae</taxon>
        <taxon>Marinibactrum</taxon>
    </lineage>
</organism>
<dbReference type="AlphaFoldDB" id="A0AA37T1V6"/>
<evidence type="ECO:0000313" key="2">
    <source>
        <dbReference type="Proteomes" id="UP001156870"/>
    </source>
</evidence>
<dbReference type="PANTHER" id="PTHR43737">
    <property type="entry name" value="BLL7424 PROTEIN"/>
    <property type="match status" value="1"/>
</dbReference>
<comment type="caution">
    <text evidence="1">The sequence shown here is derived from an EMBL/GenBank/DDBJ whole genome shotgun (WGS) entry which is preliminary data.</text>
</comment>
<name>A0AA37T1V6_9GAMM</name>
<dbReference type="Proteomes" id="UP001156870">
    <property type="component" value="Unassembled WGS sequence"/>
</dbReference>
<accession>A0AA37T1V6</accession>
<dbReference type="InterPro" id="IPR010869">
    <property type="entry name" value="DUF1501"/>
</dbReference>
<dbReference type="RefSeq" id="WP_232593691.1">
    <property type="nucleotide sequence ID" value="NZ_BSPD01000017.1"/>
</dbReference>
<dbReference type="PANTHER" id="PTHR43737:SF1">
    <property type="entry name" value="DUF1501 DOMAIN-CONTAINING PROTEIN"/>
    <property type="match status" value="1"/>
</dbReference>
<protein>
    <recommendedName>
        <fullName evidence="3">DUF1501 domain-containing protein</fullName>
    </recommendedName>
</protein>
<keyword evidence="2" id="KW-1185">Reference proteome</keyword>
<sequence length="446" mass="49001">MKNVKINRRGFINGALKLTAGATVAYTASGVQMLNAAIPNDQGDYKALVCVFLYGGNDSHNMLVPMEGSVLADYQTVRGSLARQASAEMEIFPEGQSFEGRLAFVDEMSAVKALFDRKKLAIQGNVGALISPLPNGPKPKGLFAHNASQENWMRGADLGQKPTGWGGRLLDAYFGDAAENTNFLRNISIGGSNSWQTGLNSRAYSVPTSGEIGKDYRYSRSWDNRRTHRQELIDNYHGSYQSDHILKSAFSRLYNNAVDNNAWLAEELSSVSIAHEFPDSSLGKQLGAVAKFIRLGKAQGLKRQVFFVGLGGFDTHNNQVNSHPGLLSHVSNAMASFYDFTENERIANEITSFTMSDFGRSIRSNGNGTDHGWAGHQFIVGGAVEGGKIYGDLPYQNVNTSLRPTTSNEQMFASLARWYGFNDDSVLNNLFPNLKHFSSNFIHYFA</sequence>
<proteinExistence type="predicted"/>
<gene>
    <name evidence="1" type="ORF">GCM10007877_04120</name>
</gene>